<proteinExistence type="predicted"/>
<feature type="region of interest" description="Disordered" evidence="1">
    <location>
        <begin position="764"/>
        <end position="786"/>
    </location>
</feature>
<dbReference type="GO" id="GO:0004386">
    <property type="term" value="F:helicase activity"/>
    <property type="evidence" value="ECO:0007669"/>
    <property type="project" value="UniProtKB-KW"/>
</dbReference>
<evidence type="ECO:0000256" key="1">
    <source>
        <dbReference type="SAM" id="MobiDB-lite"/>
    </source>
</evidence>
<dbReference type="AlphaFoldDB" id="A0A8H3LH97"/>
<gene>
    <name evidence="3" type="ORF">RCL2_001544100</name>
</gene>
<sequence>MTEHSELSEFLSDAPCGFKASDVGQYQYKIRDDSVRPRQFLGADNEDEIEAILAEREGHSLHKIIDGDEPLRPIIDFDLLVEALNAITPKLSSGQAKNLLCRAFRDTCLEIFPEWDKETMSIAESSDEKKISLHVLTFGMRLPNIAKVSAFTELVCKKLPAGLQKKGIIDNIANIGSFKSFSLRMLGTPKYDKKTDKHVRIKKAIRPKDGSIFDFMIRPPNDDSRIIDSPLLTVSEPEVKRCPIKGNENTDANIENDQAEFDFIETLLRDNSIEGYTLSFPSDNIPDLFPLVRNSPSHCPICDREHESDNAYILRNKKTYRFYCHRANHEREPGTRNPSVRLTISETALDREKKLPSPVRLEQPRILNPNDRFVWWDLICMCTSGSKFSRAEVYKAIQSTVAYIQLDKPVWILKHRDPENGLYFGMGAELKLAKFVIKIIEYGGEAVKLKSLIDQAVIKGLIVYADYDFLPYPISVPQPNTEFFNLFLGFLAKPAMDINKEIMDPILWHCGKNIITDFIGDKVLGPHLHFATSDLEKILGRFNSAIQARKLIVMNETGMSSGEWYKFNEHLKSLITEGRVAIERKGLETKRLKDFTGYMITSNQDAPLKIDIGDSRVVCFNVSTRCRGNTKYFKRLGNILDHSDAPGIIMKYLLSRRTLLYQKYLEWCGDNGEKPFSNNIFGKKLSEKNIIECKQGRVGGGKREWQYILDRSKIIAKLCESGLGDMEEFSDTPIEDTPQPVLPENETADIPIFNVPEIIPPKIISPFPEKNTPPLSTSKDKKANKQDDLTQSLFDYMAEDTRAPVASTSGTSETSKTAEPLIDGPETSKHPESDEPICEVVYTPPKETNVKPDSPKSNEVSSAILLSRAQREERLRKKAFELGEDPDVFMTITEKDRLDSITFRDRMETDSRMCGWAEETEENPKEYMDMTVRKRLIGEEIIRRSLEDEGVTSSWLDTDEKWKKTISILQENDIGPIYLLIIDMPTKQARRKPKANDFKSILEQFLEKYNLSTESSPEQLSEHNEELNASLQDQNARKCVKDLLTRRKYTKEKKEALLPDKRKEKLSIEKRAEYCAKTGNKWVIFRHNMELGPKNNDRKEVIASASRQYRFREELAKAGVNPEIINNYAKDPDLIRKSNKIQKER</sequence>
<comment type="caution">
    <text evidence="3">The sequence shown here is derived from an EMBL/GenBank/DDBJ whole genome shotgun (WGS) entry which is preliminary data.</text>
</comment>
<keyword evidence="3" id="KW-0378">Hydrolase</keyword>
<name>A0A8H3LH97_9GLOM</name>
<evidence type="ECO:0000313" key="3">
    <source>
        <dbReference type="EMBL" id="GES88493.1"/>
    </source>
</evidence>
<dbReference type="EMBL" id="BLAL01000178">
    <property type="protein sequence ID" value="GES88493.1"/>
    <property type="molecule type" value="Genomic_DNA"/>
</dbReference>
<protein>
    <submittedName>
        <fullName evidence="3">Highly derived D5-like helicase-primase</fullName>
    </submittedName>
</protein>
<dbReference type="OrthoDB" id="2395931at2759"/>
<dbReference type="Pfam" id="PF19263">
    <property type="entry name" value="DUF5906"/>
    <property type="match status" value="1"/>
</dbReference>
<accession>A0A8H3LH97</accession>
<dbReference type="InterPro" id="IPR045455">
    <property type="entry name" value="NrS-1_pol-like_helicase"/>
</dbReference>
<keyword evidence="3" id="KW-0547">Nucleotide-binding</keyword>
<reference evidence="3" key="1">
    <citation type="submission" date="2019-10" db="EMBL/GenBank/DDBJ databases">
        <title>Conservation and host-specific expression of non-tandemly repeated heterogenous ribosome RNA gene in arbuscular mycorrhizal fungi.</title>
        <authorList>
            <person name="Maeda T."/>
            <person name="Kobayashi Y."/>
            <person name="Nakagawa T."/>
            <person name="Ezawa T."/>
            <person name="Yamaguchi K."/>
            <person name="Bino T."/>
            <person name="Nishimoto Y."/>
            <person name="Shigenobu S."/>
            <person name="Kawaguchi M."/>
        </authorList>
    </citation>
    <scope>NUCLEOTIDE SEQUENCE</scope>
    <source>
        <strain evidence="3">HR1</strain>
    </source>
</reference>
<dbReference type="Gene3D" id="3.40.50.300">
    <property type="entry name" value="P-loop containing nucleotide triphosphate hydrolases"/>
    <property type="match status" value="1"/>
</dbReference>
<feature type="region of interest" description="Disordered" evidence="1">
    <location>
        <begin position="802"/>
        <end position="834"/>
    </location>
</feature>
<keyword evidence="3" id="KW-0347">Helicase</keyword>
<organism evidence="3 4">
    <name type="scientific">Rhizophagus clarus</name>
    <dbReference type="NCBI Taxonomy" id="94130"/>
    <lineage>
        <taxon>Eukaryota</taxon>
        <taxon>Fungi</taxon>
        <taxon>Fungi incertae sedis</taxon>
        <taxon>Mucoromycota</taxon>
        <taxon>Glomeromycotina</taxon>
        <taxon>Glomeromycetes</taxon>
        <taxon>Glomerales</taxon>
        <taxon>Glomeraceae</taxon>
        <taxon>Rhizophagus</taxon>
    </lineage>
</organism>
<feature type="domain" description="NrS-1 polymerase-like helicase" evidence="2">
    <location>
        <begin position="509"/>
        <end position="614"/>
    </location>
</feature>
<dbReference type="InterPro" id="IPR027417">
    <property type="entry name" value="P-loop_NTPase"/>
</dbReference>
<dbReference type="Proteomes" id="UP000615446">
    <property type="component" value="Unassembled WGS sequence"/>
</dbReference>
<evidence type="ECO:0000313" key="4">
    <source>
        <dbReference type="Proteomes" id="UP000615446"/>
    </source>
</evidence>
<feature type="compositionally biased region" description="Polar residues" evidence="1">
    <location>
        <begin position="806"/>
        <end position="817"/>
    </location>
</feature>
<keyword evidence="3" id="KW-0067">ATP-binding</keyword>
<evidence type="ECO:0000259" key="2">
    <source>
        <dbReference type="Pfam" id="PF19263"/>
    </source>
</evidence>